<comment type="caution">
    <text evidence="8">The sequence shown here is derived from an EMBL/GenBank/DDBJ whole genome shotgun (WGS) entry which is preliminary data.</text>
</comment>
<sequence length="993" mass="107522">MSSFWGAEVKPGKPYTHTHSARRGRLRLTQATLGGEPGKVEKGGGGKKSVVQLQCSVKNKDPVFLCALVSGQSETCHLELEFEENYVTFSVLGQRSVHLVGYYIDDVYEEIDDSDTGSDSLQGSDDDAFLDTDDDDTVFAPASLGEMSSDGEDDADLEFDLEDDDSEMIYNQPRSKSSVVIEEIQEDDRLAGGGKNGSNKKQTSENGDDSKLQLAVRVPAESLESEDDGFPASFSEAKKSTEGGSKKKGNLNTKTSTEDRKRKSSAVSDHHDLSGEAKAENDGGLSKKKRKPKAKKTAADIVEKESKSSVVIEEIQEDDRLAGGGKNGSNKKQTSENGDDSKLQLAVRVPAESLESEDDGFPASFSEAKKSTEGGSKKKGNLNTKTSTEDRKRKSSAVSDHHDLSGEAKAEMMVGCQRKRGSPRPKRLLQILWKRRAKVQVMVLNVVKIQEDDRLAGGGKNGSNKKQTSENGDDSKLQLAVRVPAESLESEDDGFPASFSEAKKSTEGGSKKKGNLNTKTSTEDRKRKSSAVSDHHDLSGEAKAENDGGLSTKKRKPKAKKTAADIVEKESKSSVVIEEIQEDDRLAGGGKNGSNKKQTSENGDDSKLQLAVRVPAESLESEDDGFPASFSEAKKSTEGGSKKKGNLNTETSTEDRKRKSSAVSDHHDLSGEAKAENDGGLSKKKRKPKAKKTAADIVEKESKSSVVIEEIQEDDRLAGGGKNGSNKKQTSENGDDSKLQLAVRVPAESLESEDDGFPASFSEAKKSTEGGSKKKGNLNTETSTEDWKRKSSAVSDHHDLSGEAKAENDGGLSKNKRKPKAKKTAADIVEKESKQQDSLADLVDAKQKKNKNKKSLEAGTHHADKENHVHDDVEEVTAQDTNKRKRNKKKKTQEKKTSENHTPTDLMESESKKQPLQTRTFANGMVIQEIAMGKPDGTKASPGKKVSVKYTGMLKNGMVFDSTVGQSTFDFRLGNLSILLDIYLLVSSPFVSG</sequence>
<feature type="compositionally biased region" description="Basic and acidic residues" evidence="6">
    <location>
        <begin position="501"/>
        <end position="510"/>
    </location>
</feature>
<dbReference type="OrthoDB" id="1902587at2759"/>
<evidence type="ECO:0000256" key="3">
    <source>
        <dbReference type="ARBA" id="ARBA00023110"/>
    </source>
</evidence>
<feature type="compositionally biased region" description="Basic residues" evidence="6">
    <location>
        <begin position="883"/>
        <end position="893"/>
    </location>
</feature>
<feature type="compositionally biased region" description="Basic and acidic residues" evidence="6">
    <location>
        <begin position="236"/>
        <end position="245"/>
    </location>
</feature>
<feature type="compositionally biased region" description="Basic and acidic residues" evidence="6">
    <location>
        <begin position="763"/>
        <end position="772"/>
    </location>
</feature>
<dbReference type="PANTHER" id="PTHR43811:SF19">
    <property type="entry name" value="39 KDA FK506-BINDING NUCLEAR PROTEIN"/>
    <property type="match status" value="1"/>
</dbReference>
<evidence type="ECO:0000313" key="9">
    <source>
        <dbReference type="Proteomes" id="UP000729402"/>
    </source>
</evidence>
<protein>
    <recommendedName>
        <fullName evidence="2 5">peptidylprolyl isomerase</fullName>
        <ecNumber evidence="2 5">5.2.1.8</ecNumber>
    </recommendedName>
</protein>
<feature type="compositionally biased region" description="Basic and acidic residues" evidence="6">
    <location>
        <begin position="399"/>
        <end position="410"/>
    </location>
</feature>
<dbReference type="EMBL" id="JAAALK010000285">
    <property type="protein sequence ID" value="KAG8064703.1"/>
    <property type="molecule type" value="Genomic_DNA"/>
</dbReference>
<feature type="compositionally biased region" description="Basic and acidic residues" evidence="6">
    <location>
        <begin position="268"/>
        <end position="281"/>
    </location>
</feature>
<evidence type="ECO:0000256" key="1">
    <source>
        <dbReference type="ARBA" id="ARBA00000971"/>
    </source>
</evidence>
<feature type="compositionally biased region" description="Basic residues" evidence="6">
    <location>
        <begin position="552"/>
        <end position="561"/>
    </location>
</feature>
<feature type="compositionally biased region" description="Basic and acidic residues" evidence="6">
    <location>
        <begin position="824"/>
        <end position="835"/>
    </location>
</feature>
<evidence type="ECO:0000256" key="6">
    <source>
        <dbReference type="SAM" id="MobiDB-lite"/>
    </source>
</evidence>
<feature type="domain" description="PPIase FKBP-type" evidence="7">
    <location>
        <begin position="943"/>
        <end position="993"/>
    </location>
</feature>
<organism evidence="8 9">
    <name type="scientific">Zizania palustris</name>
    <name type="common">Northern wild rice</name>
    <dbReference type="NCBI Taxonomy" id="103762"/>
    <lineage>
        <taxon>Eukaryota</taxon>
        <taxon>Viridiplantae</taxon>
        <taxon>Streptophyta</taxon>
        <taxon>Embryophyta</taxon>
        <taxon>Tracheophyta</taxon>
        <taxon>Spermatophyta</taxon>
        <taxon>Magnoliopsida</taxon>
        <taxon>Liliopsida</taxon>
        <taxon>Poales</taxon>
        <taxon>Poaceae</taxon>
        <taxon>BOP clade</taxon>
        <taxon>Oryzoideae</taxon>
        <taxon>Oryzeae</taxon>
        <taxon>Zizaniinae</taxon>
        <taxon>Zizania</taxon>
    </lineage>
</organism>
<keyword evidence="9" id="KW-1185">Reference proteome</keyword>
<feature type="region of interest" description="Disordered" evidence="6">
    <location>
        <begin position="186"/>
        <end position="426"/>
    </location>
</feature>
<name>A0A8J5SJ27_ZIZPA</name>
<dbReference type="PROSITE" id="PS50059">
    <property type="entry name" value="FKBP_PPIASE"/>
    <property type="match status" value="1"/>
</dbReference>
<feature type="compositionally biased region" description="Basic and acidic residues" evidence="6">
    <location>
        <begin position="562"/>
        <end position="572"/>
    </location>
</feature>
<feature type="compositionally biased region" description="Basic and acidic residues" evidence="6">
    <location>
        <begin position="664"/>
        <end position="677"/>
    </location>
</feature>
<feature type="compositionally biased region" description="Basic residues" evidence="6">
    <location>
        <begin position="417"/>
        <end position="426"/>
    </location>
</feature>
<evidence type="ECO:0000256" key="5">
    <source>
        <dbReference type="PROSITE-ProRule" id="PRU00277"/>
    </source>
</evidence>
<feature type="compositionally biased region" description="Basic residues" evidence="6">
    <location>
        <begin position="286"/>
        <end position="296"/>
    </location>
</feature>
<feature type="compositionally biased region" description="Basic residues" evidence="6">
    <location>
        <begin position="682"/>
        <end position="692"/>
    </location>
</feature>
<keyword evidence="3 5" id="KW-0697">Rotamase</keyword>
<feature type="compositionally biased region" description="Basic and acidic residues" evidence="6">
    <location>
        <begin position="533"/>
        <end position="546"/>
    </location>
</feature>
<dbReference type="InterPro" id="IPR001179">
    <property type="entry name" value="PPIase_FKBP_dom"/>
</dbReference>
<dbReference type="InterPro" id="IPR041232">
    <property type="entry name" value="NPL"/>
</dbReference>
<feature type="region of interest" description="Disordered" evidence="6">
    <location>
        <begin position="448"/>
        <end position="915"/>
    </location>
</feature>
<reference evidence="8" key="2">
    <citation type="submission" date="2021-02" db="EMBL/GenBank/DDBJ databases">
        <authorList>
            <person name="Kimball J.A."/>
            <person name="Haas M.W."/>
            <person name="Macchietto M."/>
            <person name="Kono T."/>
            <person name="Duquette J."/>
            <person name="Shao M."/>
        </authorList>
    </citation>
    <scope>NUCLEOTIDE SEQUENCE</scope>
    <source>
        <tissue evidence="8">Fresh leaf tissue</tissue>
    </source>
</reference>
<feature type="region of interest" description="Disordered" evidence="6">
    <location>
        <begin position="113"/>
        <end position="157"/>
    </location>
</feature>
<keyword evidence="4 5" id="KW-0413">Isomerase</keyword>
<evidence type="ECO:0000256" key="4">
    <source>
        <dbReference type="ARBA" id="ARBA00023235"/>
    </source>
</evidence>
<evidence type="ECO:0000259" key="7">
    <source>
        <dbReference type="PROSITE" id="PS50059"/>
    </source>
</evidence>
<dbReference type="Pfam" id="PF17800">
    <property type="entry name" value="NPL"/>
    <property type="match status" value="1"/>
</dbReference>
<feature type="compositionally biased region" description="Basic and acidic residues" evidence="6">
    <location>
        <begin position="297"/>
        <end position="307"/>
    </location>
</feature>
<gene>
    <name evidence="8" type="ORF">GUJ93_ZPchr0004g39137</name>
</gene>
<feature type="compositionally biased region" description="Basic and acidic residues" evidence="6">
    <location>
        <begin position="693"/>
        <end position="703"/>
    </location>
</feature>
<feature type="compositionally biased region" description="Basic residues" evidence="6">
    <location>
        <begin position="814"/>
        <end position="823"/>
    </location>
</feature>
<evidence type="ECO:0000313" key="8">
    <source>
        <dbReference type="EMBL" id="KAG8064703.1"/>
    </source>
</evidence>
<dbReference type="GO" id="GO:0003755">
    <property type="term" value="F:peptidyl-prolyl cis-trans isomerase activity"/>
    <property type="evidence" value="ECO:0007669"/>
    <property type="project" value="UniProtKB-KW"/>
</dbReference>
<proteinExistence type="predicted"/>
<accession>A0A8J5SJ27</accession>
<feature type="compositionally biased region" description="Basic and acidic residues" evidence="6">
    <location>
        <begin position="854"/>
        <end position="871"/>
    </location>
</feature>
<feature type="compositionally biased region" description="Acidic residues" evidence="6">
    <location>
        <begin position="124"/>
        <end position="137"/>
    </location>
</feature>
<evidence type="ECO:0000256" key="2">
    <source>
        <dbReference type="ARBA" id="ARBA00013194"/>
    </source>
</evidence>
<dbReference type="Pfam" id="PF00254">
    <property type="entry name" value="FKBP_C"/>
    <property type="match status" value="1"/>
</dbReference>
<feature type="compositionally biased region" description="Basic and acidic residues" evidence="6">
    <location>
        <begin position="632"/>
        <end position="641"/>
    </location>
</feature>
<comment type="catalytic activity">
    <reaction evidence="1 5">
        <text>[protein]-peptidylproline (omega=180) = [protein]-peptidylproline (omega=0)</text>
        <dbReference type="Rhea" id="RHEA:16237"/>
        <dbReference type="Rhea" id="RHEA-COMP:10747"/>
        <dbReference type="Rhea" id="RHEA-COMP:10748"/>
        <dbReference type="ChEBI" id="CHEBI:83833"/>
        <dbReference type="ChEBI" id="CHEBI:83834"/>
        <dbReference type="EC" id="5.2.1.8"/>
    </reaction>
</comment>
<dbReference type="AlphaFoldDB" id="A0A8J5SJ27"/>
<reference evidence="8" key="1">
    <citation type="journal article" date="2021" name="bioRxiv">
        <title>Whole Genome Assembly and Annotation of Northern Wild Rice, Zizania palustris L., Supports a Whole Genome Duplication in the Zizania Genus.</title>
        <authorList>
            <person name="Haas M."/>
            <person name="Kono T."/>
            <person name="Macchietto M."/>
            <person name="Millas R."/>
            <person name="McGilp L."/>
            <person name="Shao M."/>
            <person name="Duquette J."/>
            <person name="Hirsch C.N."/>
            <person name="Kimball J."/>
        </authorList>
    </citation>
    <scope>NUCLEOTIDE SEQUENCE</scope>
    <source>
        <tissue evidence="8">Fresh leaf tissue</tissue>
    </source>
</reference>
<feature type="compositionally biased region" description="Basic and acidic residues" evidence="6">
    <location>
        <begin position="785"/>
        <end position="808"/>
    </location>
</feature>
<dbReference type="Proteomes" id="UP000729402">
    <property type="component" value="Unassembled WGS sequence"/>
</dbReference>
<feature type="compositionally biased region" description="Basic and acidic residues" evidence="6">
    <location>
        <begin position="367"/>
        <end position="376"/>
    </location>
</feature>
<dbReference type="PANTHER" id="PTHR43811">
    <property type="entry name" value="FKBP-TYPE PEPTIDYL-PROLYL CIS-TRANS ISOMERASE FKPA"/>
    <property type="match status" value="1"/>
</dbReference>
<dbReference type="EC" id="5.2.1.8" evidence="2 5"/>